<dbReference type="AlphaFoldDB" id="A0A1H5VXG7"/>
<evidence type="ECO:0000313" key="2">
    <source>
        <dbReference type="EMBL" id="SEF91910.1"/>
    </source>
</evidence>
<protein>
    <submittedName>
        <fullName evidence="2">Uncharacterized protein</fullName>
    </submittedName>
</protein>
<proteinExistence type="predicted"/>
<accession>A0A1H5VXG7</accession>
<name>A0A1H5VXG7_XYLRU</name>
<evidence type="ECO:0000256" key="1">
    <source>
        <dbReference type="SAM" id="MobiDB-lite"/>
    </source>
</evidence>
<feature type="region of interest" description="Disordered" evidence="1">
    <location>
        <begin position="22"/>
        <end position="45"/>
    </location>
</feature>
<sequence>MNEKKLKYEKPSMKAYQFNQQQPLLTGSGEAPDMPYGWNGDPLEF</sequence>
<dbReference type="RefSeq" id="WP_181020811.1">
    <property type="nucleotide sequence ID" value="NZ_FNUV01000005.1"/>
</dbReference>
<reference evidence="2 3" key="1">
    <citation type="submission" date="2016-10" db="EMBL/GenBank/DDBJ databases">
        <authorList>
            <person name="de Groot N.N."/>
        </authorList>
    </citation>
    <scope>NUCLEOTIDE SEQUENCE [LARGE SCALE GENOMIC DNA]</scope>
    <source>
        <strain evidence="2 3">AR32</strain>
    </source>
</reference>
<gene>
    <name evidence="2" type="ORF">SAMN05216354_2110</name>
</gene>
<evidence type="ECO:0000313" key="3">
    <source>
        <dbReference type="Proteomes" id="UP000236735"/>
    </source>
</evidence>
<organism evidence="2 3">
    <name type="scientific">Xylanibacter ruminicola</name>
    <name type="common">Prevotella ruminicola</name>
    <dbReference type="NCBI Taxonomy" id="839"/>
    <lineage>
        <taxon>Bacteria</taxon>
        <taxon>Pseudomonadati</taxon>
        <taxon>Bacteroidota</taxon>
        <taxon>Bacteroidia</taxon>
        <taxon>Bacteroidales</taxon>
        <taxon>Prevotellaceae</taxon>
        <taxon>Xylanibacter</taxon>
    </lineage>
</organism>
<dbReference type="Proteomes" id="UP000236735">
    <property type="component" value="Unassembled WGS sequence"/>
</dbReference>
<dbReference type="EMBL" id="FNUV01000005">
    <property type="protein sequence ID" value="SEF91910.1"/>
    <property type="molecule type" value="Genomic_DNA"/>
</dbReference>